<evidence type="ECO:0000313" key="10">
    <source>
        <dbReference type="EMBL" id="UWP60898.1"/>
    </source>
</evidence>
<dbReference type="EMBL" id="CP102290">
    <property type="protein sequence ID" value="UWP60898.1"/>
    <property type="molecule type" value="Genomic_DNA"/>
</dbReference>
<dbReference type="PANTHER" id="PTHR34390">
    <property type="entry name" value="UPF0442 PROTEIN YJJB-RELATED"/>
    <property type="match status" value="1"/>
</dbReference>
<gene>
    <name evidence="10" type="ORF">NQ502_07685</name>
</gene>
<keyword evidence="3" id="KW-0997">Cell inner membrane</keyword>
<dbReference type="InterPro" id="IPR024528">
    <property type="entry name" value="ThrE_2"/>
</dbReference>
<evidence type="ECO:0000256" key="8">
    <source>
        <dbReference type="SAM" id="Phobius"/>
    </source>
</evidence>
<feature type="domain" description="Threonine/Serine exporter ThrE" evidence="9">
    <location>
        <begin position="8"/>
        <end position="134"/>
    </location>
</feature>
<sequence>MIMTVLFQFIAACFGTVAFSIMFYVPREYYLYCGLIGGGGWVICWSIVNYLNFSNITGTFIATACVVFLSRVCGTALKCPATLFMLSGIFPLVPGVGIYWTVYSMIMGDMQECSRYGRQTLCLAAAIVLGIIFVFEIPQKAIARIAGVFRGKRKRR</sequence>
<proteinExistence type="inferred from homology"/>
<feature type="transmembrane region" description="Helical" evidence="8">
    <location>
        <begin position="83"/>
        <end position="104"/>
    </location>
</feature>
<comment type="subcellular location">
    <subcellularLocation>
        <location evidence="1">Cell membrane</location>
        <topology evidence="1">Multi-pass membrane protein</topology>
    </subcellularLocation>
</comment>
<keyword evidence="4 8" id="KW-0812">Transmembrane</keyword>
<reference evidence="10" key="1">
    <citation type="journal article" date="2022" name="Cell">
        <title>Design, construction, and in vivo augmentation of a complex gut microbiome.</title>
        <authorList>
            <person name="Cheng A.G."/>
            <person name="Ho P.Y."/>
            <person name="Aranda-Diaz A."/>
            <person name="Jain S."/>
            <person name="Yu F.B."/>
            <person name="Meng X."/>
            <person name="Wang M."/>
            <person name="Iakiviak M."/>
            <person name="Nagashima K."/>
            <person name="Zhao A."/>
            <person name="Murugkar P."/>
            <person name="Patil A."/>
            <person name="Atabakhsh K."/>
            <person name="Weakley A."/>
            <person name="Yan J."/>
            <person name="Brumbaugh A.R."/>
            <person name="Higginbottom S."/>
            <person name="Dimas A."/>
            <person name="Shiver A.L."/>
            <person name="Deutschbauer A."/>
            <person name="Neff N."/>
            <person name="Sonnenburg J.L."/>
            <person name="Huang K.C."/>
            <person name="Fischbach M.A."/>
        </authorList>
    </citation>
    <scope>NUCLEOTIDE SEQUENCE</scope>
    <source>
        <strain evidence="10">DSM 19829</strain>
    </source>
</reference>
<evidence type="ECO:0000256" key="3">
    <source>
        <dbReference type="ARBA" id="ARBA00022519"/>
    </source>
</evidence>
<evidence type="ECO:0000259" key="9">
    <source>
        <dbReference type="Pfam" id="PF12821"/>
    </source>
</evidence>
<evidence type="ECO:0000256" key="7">
    <source>
        <dbReference type="ARBA" id="ARBA00034125"/>
    </source>
</evidence>
<feature type="transmembrane region" description="Helical" evidence="8">
    <location>
        <begin position="58"/>
        <end position="77"/>
    </location>
</feature>
<dbReference type="Proteomes" id="UP001060164">
    <property type="component" value="Chromosome"/>
</dbReference>
<evidence type="ECO:0000256" key="1">
    <source>
        <dbReference type="ARBA" id="ARBA00004651"/>
    </source>
</evidence>
<keyword evidence="2" id="KW-1003">Cell membrane</keyword>
<dbReference type="RefSeq" id="WP_044982979.1">
    <property type="nucleotide sequence ID" value="NZ_CABLBR010000003.1"/>
</dbReference>
<organism evidence="10 11">
    <name type="scientific">Ruminococcus gauvreauii</name>
    <dbReference type="NCBI Taxonomy" id="438033"/>
    <lineage>
        <taxon>Bacteria</taxon>
        <taxon>Bacillati</taxon>
        <taxon>Bacillota</taxon>
        <taxon>Clostridia</taxon>
        <taxon>Eubacteriales</taxon>
        <taxon>Oscillospiraceae</taxon>
        <taxon>Ruminococcus</taxon>
    </lineage>
</organism>
<keyword evidence="5 8" id="KW-1133">Transmembrane helix</keyword>
<evidence type="ECO:0000256" key="4">
    <source>
        <dbReference type="ARBA" id="ARBA00022692"/>
    </source>
</evidence>
<accession>A0ABY5VL66</accession>
<protein>
    <submittedName>
        <fullName evidence="10">Threonine/serine exporter family protein</fullName>
    </submittedName>
</protein>
<evidence type="ECO:0000256" key="2">
    <source>
        <dbReference type="ARBA" id="ARBA00022475"/>
    </source>
</evidence>
<evidence type="ECO:0000256" key="5">
    <source>
        <dbReference type="ARBA" id="ARBA00022989"/>
    </source>
</evidence>
<evidence type="ECO:0000313" key="11">
    <source>
        <dbReference type="Proteomes" id="UP001060164"/>
    </source>
</evidence>
<feature type="transmembrane region" description="Helical" evidence="8">
    <location>
        <begin position="29"/>
        <end position="51"/>
    </location>
</feature>
<name>A0ABY5VL66_9FIRM</name>
<dbReference type="Pfam" id="PF12821">
    <property type="entry name" value="ThrE_2"/>
    <property type="match status" value="1"/>
</dbReference>
<comment type="similarity">
    <text evidence="7">Belongs to the ThrE exporter (TC 2.A.79) family.</text>
</comment>
<feature type="transmembrane region" description="Helical" evidence="8">
    <location>
        <begin position="116"/>
        <end position="135"/>
    </location>
</feature>
<evidence type="ECO:0000256" key="6">
    <source>
        <dbReference type="ARBA" id="ARBA00023136"/>
    </source>
</evidence>
<keyword evidence="6 8" id="KW-0472">Membrane</keyword>
<dbReference type="PROSITE" id="PS50096">
    <property type="entry name" value="IQ"/>
    <property type="match status" value="1"/>
</dbReference>
<keyword evidence="11" id="KW-1185">Reference proteome</keyword>
<dbReference type="PANTHER" id="PTHR34390:SF1">
    <property type="entry name" value="SUCCINATE TRANSPORTER SUBUNIT YJJB-RELATED"/>
    <property type="match status" value="1"/>
</dbReference>
<dbReference type="InterPro" id="IPR050539">
    <property type="entry name" value="ThrE_Dicarb/AminoAcid_Exp"/>
</dbReference>